<evidence type="ECO:0000313" key="2">
    <source>
        <dbReference type="Proteomes" id="UP000256869"/>
    </source>
</evidence>
<accession>A0A3D9I7N0</accession>
<organism evidence="1 2">
    <name type="scientific">Cohnella lupini</name>
    <dbReference type="NCBI Taxonomy" id="1294267"/>
    <lineage>
        <taxon>Bacteria</taxon>
        <taxon>Bacillati</taxon>
        <taxon>Bacillota</taxon>
        <taxon>Bacilli</taxon>
        <taxon>Bacillales</taxon>
        <taxon>Paenibacillaceae</taxon>
        <taxon>Cohnella</taxon>
    </lineage>
</organism>
<comment type="caution">
    <text evidence="1">The sequence shown here is derived from an EMBL/GenBank/DDBJ whole genome shotgun (WGS) entry which is preliminary data.</text>
</comment>
<protein>
    <submittedName>
        <fullName evidence="1">Uncharacterized protein</fullName>
    </submittedName>
</protein>
<dbReference type="Proteomes" id="UP000256869">
    <property type="component" value="Unassembled WGS sequence"/>
</dbReference>
<proteinExistence type="predicted"/>
<dbReference type="RefSeq" id="WP_115994077.1">
    <property type="nucleotide sequence ID" value="NZ_QRDY01000011.1"/>
</dbReference>
<dbReference type="OrthoDB" id="2616940at2"/>
<reference evidence="1 2" key="1">
    <citation type="submission" date="2018-07" db="EMBL/GenBank/DDBJ databases">
        <title>Genomic Encyclopedia of Type Strains, Phase III (KMG-III): the genomes of soil and plant-associated and newly described type strains.</title>
        <authorList>
            <person name="Whitman W."/>
        </authorList>
    </citation>
    <scope>NUCLEOTIDE SEQUENCE [LARGE SCALE GENOMIC DNA]</scope>
    <source>
        <strain evidence="1 2">CECT 8236</strain>
    </source>
</reference>
<keyword evidence="2" id="KW-1185">Reference proteome</keyword>
<gene>
    <name evidence="1" type="ORF">DFP95_11190</name>
</gene>
<evidence type="ECO:0000313" key="1">
    <source>
        <dbReference type="EMBL" id="RED57176.1"/>
    </source>
</evidence>
<dbReference type="AlphaFoldDB" id="A0A3D9I7N0"/>
<sequence length="132" mass="15273">MKVSQEDGFTYVTYHDDKRPLKLVPFFIDGIDREIIFSRILKFIECKSNAPAHLARMEPEKWWSLVERLSTLVCREFSPTANWGVTKPEIRGVVYFVMNEGVRAGAWPETYMMTQTTFVQYCEVGCDYGISG</sequence>
<dbReference type="EMBL" id="QRDY01000011">
    <property type="protein sequence ID" value="RED57176.1"/>
    <property type="molecule type" value="Genomic_DNA"/>
</dbReference>
<name>A0A3D9I7N0_9BACL</name>